<evidence type="ECO:0000256" key="11">
    <source>
        <dbReference type="SAM" id="MobiDB-lite"/>
    </source>
</evidence>
<evidence type="ECO:0000256" key="6">
    <source>
        <dbReference type="ARBA" id="ARBA00022927"/>
    </source>
</evidence>
<comment type="similarity">
    <text evidence="2 10">Belongs to the SecG family.</text>
</comment>
<evidence type="ECO:0000256" key="2">
    <source>
        <dbReference type="ARBA" id="ARBA00008445"/>
    </source>
</evidence>
<feature type="transmembrane region" description="Helical" evidence="10">
    <location>
        <begin position="61"/>
        <end position="84"/>
    </location>
</feature>
<evidence type="ECO:0000256" key="3">
    <source>
        <dbReference type="ARBA" id="ARBA00022448"/>
    </source>
</evidence>
<reference evidence="12 13" key="1">
    <citation type="submission" date="2024-08" db="EMBL/GenBank/DDBJ databases">
        <title>Whole-genome sequencing of halo(alkali)philic microorganisms from hypersaline lakes.</title>
        <authorList>
            <person name="Sorokin D.Y."/>
            <person name="Merkel A.Y."/>
            <person name="Messina E."/>
            <person name="Yakimov M."/>
        </authorList>
    </citation>
    <scope>NUCLEOTIDE SEQUENCE [LARGE SCALE GENOMIC DNA]</scope>
    <source>
        <strain evidence="12 13">AB-hyl4</strain>
    </source>
</reference>
<evidence type="ECO:0000256" key="5">
    <source>
        <dbReference type="ARBA" id="ARBA00022692"/>
    </source>
</evidence>
<evidence type="ECO:0000256" key="1">
    <source>
        <dbReference type="ARBA" id="ARBA00004651"/>
    </source>
</evidence>
<feature type="compositionally biased region" description="Acidic residues" evidence="11">
    <location>
        <begin position="151"/>
        <end position="161"/>
    </location>
</feature>
<feature type="compositionally biased region" description="Acidic residues" evidence="11">
    <location>
        <begin position="190"/>
        <end position="199"/>
    </location>
</feature>
<accession>A0ABV4U3W2</accession>
<gene>
    <name evidence="12" type="primary">secG</name>
    <name evidence="12" type="ORF">ACERK3_08285</name>
</gene>
<keyword evidence="8 10" id="KW-0811">Translocation</keyword>
<dbReference type="PANTHER" id="PTHR34182">
    <property type="entry name" value="PROTEIN-EXPORT MEMBRANE PROTEIN SECG"/>
    <property type="match status" value="1"/>
</dbReference>
<evidence type="ECO:0000256" key="4">
    <source>
        <dbReference type="ARBA" id="ARBA00022475"/>
    </source>
</evidence>
<dbReference type="PANTHER" id="PTHR34182:SF1">
    <property type="entry name" value="PROTEIN-EXPORT MEMBRANE PROTEIN SECG"/>
    <property type="match status" value="1"/>
</dbReference>
<comment type="function">
    <text evidence="10">Involved in protein export. Participates in an early event of protein translocation.</text>
</comment>
<sequence>MFLTLSFLTSLLAIAFFATCLLMVLVILIQKPKGGGLGSAFGGGGGGGTETAAFGAKTGDVLTWVTVGCFVLFLLLAMGLTWTIRAEVAPDPITPVQQTAPAPGTTGTPGTPEAPAEGEGEAAPEADPEADLPQQAPVTPPPAHADPANDVPDEPVTDELLPEAPEQPAVPEDAEPLLEDEAENTNADDGAAEAEPTDD</sequence>
<comment type="caution">
    <text evidence="12">The sequence shown here is derived from an EMBL/GenBank/DDBJ whole genome shotgun (WGS) entry which is preliminary data.</text>
</comment>
<dbReference type="NCBIfam" id="TIGR00810">
    <property type="entry name" value="secG"/>
    <property type="match status" value="1"/>
</dbReference>
<feature type="compositionally biased region" description="Acidic residues" evidence="11">
    <location>
        <begin position="172"/>
        <end position="183"/>
    </location>
</feature>
<keyword evidence="5 10" id="KW-0812">Transmembrane</keyword>
<dbReference type="Proteomes" id="UP001575105">
    <property type="component" value="Unassembled WGS sequence"/>
</dbReference>
<organism evidence="12 13">
    <name type="scientific">Natronomicrosphaera hydrolytica</name>
    <dbReference type="NCBI Taxonomy" id="3242702"/>
    <lineage>
        <taxon>Bacteria</taxon>
        <taxon>Pseudomonadati</taxon>
        <taxon>Planctomycetota</taxon>
        <taxon>Phycisphaerae</taxon>
        <taxon>Phycisphaerales</taxon>
        <taxon>Phycisphaeraceae</taxon>
        <taxon>Natronomicrosphaera</taxon>
    </lineage>
</organism>
<evidence type="ECO:0000256" key="10">
    <source>
        <dbReference type="RuleBase" id="RU365087"/>
    </source>
</evidence>
<dbReference type="EMBL" id="JBGUBD010000004">
    <property type="protein sequence ID" value="MFA9478292.1"/>
    <property type="molecule type" value="Genomic_DNA"/>
</dbReference>
<comment type="subcellular location">
    <subcellularLocation>
        <location evidence="1 10">Cell membrane</location>
        <topology evidence="1 10">Multi-pass membrane protein</topology>
    </subcellularLocation>
</comment>
<dbReference type="InterPro" id="IPR004692">
    <property type="entry name" value="SecG"/>
</dbReference>
<feature type="compositionally biased region" description="Acidic residues" evidence="11">
    <location>
        <begin position="116"/>
        <end position="130"/>
    </location>
</feature>
<protein>
    <recommendedName>
        <fullName evidence="10">Protein-export membrane protein SecG</fullName>
    </recommendedName>
</protein>
<evidence type="ECO:0000256" key="9">
    <source>
        <dbReference type="ARBA" id="ARBA00023136"/>
    </source>
</evidence>
<evidence type="ECO:0000313" key="13">
    <source>
        <dbReference type="Proteomes" id="UP001575105"/>
    </source>
</evidence>
<keyword evidence="3 10" id="KW-0813">Transport</keyword>
<dbReference type="PRINTS" id="PR01651">
    <property type="entry name" value="SECGEXPORT"/>
</dbReference>
<evidence type="ECO:0000256" key="7">
    <source>
        <dbReference type="ARBA" id="ARBA00022989"/>
    </source>
</evidence>
<name>A0ABV4U3W2_9BACT</name>
<keyword evidence="7 10" id="KW-1133">Transmembrane helix</keyword>
<proteinExistence type="inferred from homology"/>
<dbReference type="Pfam" id="PF03840">
    <property type="entry name" value="SecG"/>
    <property type="match status" value="1"/>
</dbReference>
<evidence type="ECO:0000256" key="8">
    <source>
        <dbReference type="ARBA" id="ARBA00023010"/>
    </source>
</evidence>
<keyword evidence="13" id="KW-1185">Reference proteome</keyword>
<keyword evidence="9 10" id="KW-0472">Membrane</keyword>
<feature type="compositionally biased region" description="Low complexity" evidence="11">
    <location>
        <begin position="99"/>
        <end position="115"/>
    </location>
</feature>
<evidence type="ECO:0000313" key="12">
    <source>
        <dbReference type="EMBL" id="MFA9478292.1"/>
    </source>
</evidence>
<dbReference type="RefSeq" id="WP_425345215.1">
    <property type="nucleotide sequence ID" value="NZ_JBGUBD010000004.1"/>
</dbReference>
<keyword evidence="6 10" id="KW-0653">Protein transport</keyword>
<feature type="transmembrane region" description="Helical" evidence="10">
    <location>
        <begin position="6"/>
        <end position="29"/>
    </location>
</feature>
<feature type="region of interest" description="Disordered" evidence="11">
    <location>
        <begin position="94"/>
        <end position="199"/>
    </location>
</feature>
<keyword evidence="4 10" id="KW-1003">Cell membrane</keyword>